<dbReference type="PANTHER" id="PTHR43384:SF4">
    <property type="entry name" value="CELLULOSE BIOSYNTHESIS PROTEIN BCSQ-RELATED"/>
    <property type="match status" value="1"/>
</dbReference>
<sequence length="248" mass="27744">MTILGLQGVRGGVGTTSLTAALGWALQQLGETVLVVDASRDNLLRHFFNVDFSHEQGWARAMLEKGSWRACAWRYTPDLDLLPFGQLTQAQLQRWPETEHSLIEFAAALQMLKASGRYRWILLDLPADHTLLTRSLISVTDNVLSIATPDANCHIRLHQQALPEGADVLVNGRALNSQLQDDIYQLWLQTQRNLLPIVIHRDEAVAEALAIKQPPGEYRADALASEEIITLANWCILHYGEEALHEGR</sequence>
<keyword evidence="2" id="KW-0067">ATP-binding</keyword>
<dbReference type="Gene3D" id="3.40.50.300">
    <property type="entry name" value="P-loop containing nucleotide triphosphate hydrolases"/>
    <property type="match status" value="1"/>
</dbReference>
<dbReference type="GO" id="GO:0005524">
    <property type="term" value="F:ATP binding"/>
    <property type="evidence" value="ECO:0007669"/>
    <property type="project" value="UniProtKB-KW"/>
</dbReference>
<dbReference type="OrthoDB" id="5288747at2"/>
<keyword evidence="1" id="KW-0547">Nucleotide-binding</keyword>
<evidence type="ECO:0000256" key="1">
    <source>
        <dbReference type="ARBA" id="ARBA00022741"/>
    </source>
</evidence>
<dbReference type="GO" id="GO:0009898">
    <property type="term" value="C:cytoplasmic side of plasma membrane"/>
    <property type="evidence" value="ECO:0007669"/>
    <property type="project" value="TreeGrafter"/>
</dbReference>
<dbReference type="PANTHER" id="PTHR43384">
    <property type="entry name" value="SEPTUM SITE-DETERMINING PROTEIN MIND HOMOLOG, CHLOROPLASTIC-RELATED"/>
    <property type="match status" value="1"/>
</dbReference>
<name>A0A0J8Y529_9ENTR</name>
<gene>
    <name evidence="3" type="ORF">ACH50_21275</name>
</gene>
<keyword evidence="3" id="KW-0131">Cell cycle</keyword>
<keyword evidence="4" id="KW-1185">Reference proteome</keyword>
<protein>
    <submittedName>
        <fullName evidence="3">Cell division protein</fullName>
    </submittedName>
</protein>
<evidence type="ECO:0000313" key="4">
    <source>
        <dbReference type="Proteomes" id="UP000037315"/>
    </source>
</evidence>
<keyword evidence="3" id="KW-0132">Cell division</keyword>
<dbReference type="RefSeq" id="WP_048888755.1">
    <property type="nucleotide sequence ID" value="NZ_LFEJ01000027.1"/>
</dbReference>
<dbReference type="AlphaFoldDB" id="A0A0J8Y529"/>
<dbReference type="GO" id="GO:0051301">
    <property type="term" value="P:cell division"/>
    <property type="evidence" value="ECO:0007669"/>
    <property type="project" value="UniProtKB-KW"/>
</dbReference>
<dbReference type="GO" id="GO:0005829">
    <property type="term" value="C:cytosol"/>
    <property type="evidence" value="ECO:0007669"/>
    <property type="project" value="TreeGrafter"/>
</dbReference>
<dbReference type="Proteomes" id="UP000037315">
    <property type="component" value="Unassembled WGS sequence"/>
</dbReference>
<evidence type="ECO:0000256" key="2">
    <source>
        <dbReference type="ARBA" id="ARBA00022840"/>
    </source>
</evidence>
<dbReference type="InterPro" id="IPR050625">
    <property type="entry name" value="ParA/MinD_ATPase"/>
</dbReference>
<organism evidence="3 4">
    <name type="scientific">Franconibacter pulveris</name>
    <dbReference type="NCBI Taxonomy" id="435910"/>
    <lineage>
        <taxon>Bacteria</taxon>
        <taxon>Pseudomonadati</taxon>
        <taxon>Pseudomonadota</taxon>
        <taxon>Gammaproteobacteria</taxon>
        <taxon>Enterobacterales</taxon>
        <taxon>Enterobacteriaceae</taxon>
        <taxon>Franconibacter</taxon>
    </lineage>
</organism>
<dbReference type="PATRIC" id="fig|1656095.3.peg.3934"/>
<dbReference type="GO" id="GO:0051782">
    <property type="term" value="P:negative regulation of cell division"/>
    <property type="evidence" value="ECO:0007669"/>
    <property type="project" value="TreeGrafter"/>
</dbReference>
<reference evidence="3 4" key="1">
    <citation type="submission" date="2015-06" db="EMBL/GenBank/DDBJ databases">
        <title>Genome sequencing of Cronobacter sp. strain DJ34 isolated from petroleum contaminated sludge of Duliajan Oil Fields, Assam, India.</title>
        <authorList>
            <person name="Pal S."/>
            <person name="Banerjee T.D."/>
            <person name="Roy A."/>
            <person name="Sar P."/>
            <person name="Kazy S.K."/>
        </authorList>
    </citation>
    <scope>NUCLEOTIDE SEQUENCE [LARGE SCALE GENOMIC DNA]</scope>
    <source>
        <strain evidence="3 4">DJ34</strain>
    </source>
</reference>
<evidence type="ECO:0000313" key="3">
    <source>
        <dbReference type="EMBL" id="KMV32559.1"/>
    </source>
</evidence>
<dbReference type="GO" id="GO:0016887">
    <property type="term" value="F:ATP hydrolysis activity"/>
    <property type="evidence" value="ECO:0007669"/>
    <property type="project" value="TreeGrafter"/>
</dbReference>
<dbReference type="InterPro" id="IPR017746">
    <property type="entry name" value="Cellulose_synthase_operon_BcsQ"/>
</dbReference>
<dbReference type="InterPro" id="IPR027417">
    <property type="entry name" value="P-loop_NTPase"/>
</dbReference>
<dbReference type="STRING" id="1121863.GCA_000621185_03416"/>
<dbReference type="NCBIfam" id="TIGR03371">
    <property type="entry name" value="cellulose_yhjQ"/>
    <property type="match status" value="1"/>
</dbReference>
<accession>A0A0J8Y529</accession>
<proteinExistence type="predicted"/>
<dbReference type="EMBL" id="LFEJ01000027">
    <property type="protein sequence ID" value="KMV32559.1"/>
    <property type="molecule type" value="Genomic_DNA"/>
</dbReference>
<comment type="caution">
    <text evidence="3">The sequence shown here is derived from an EMBL/GenBank/DDBJ whole genome shotgun (WGS) entry which is preliminary data.</text>
</comment>
<dbReference type="Pfam" id="PF06564">
    <property type="entry name" value="CBP_BcsQ"/>
    <property type="match status" value="1"/>
</dbReference>
<dbReference type="SUPFAM" id="SSF52540">
    <property type="entry name" value="P-loop containing nucleoside triphosphate hydrolases"/>
    <property type="match status" value="1"/>
</dbReference>